<dbReference type="CDD" id="cd06171">
    <property type="entry name" value="Sigma70_r4"/>
    <property type="match status" value="1"/>
</dbReference>
<comment type="similarity">
    <text evidence="1">Belongs to the sigma-70 factor family. ECF subfamily.</text>
</comment>
<dbReference type="GO" id="GO:0006352">
    <property type="term" value="P:DNA-templated transcription initiation"/>
    <property type="evidence" value="ECO:0007669"/>
    <property type="project" value="InterPro"/>
</dbReference>
<dbReference type="GO" id="GO:0003677">
    <property type="term" value="F:DNA binding"/>
    <property type="evidence" value="ECO:0007669"/>
    <property type="project" value="InterPro"/>
</dbReference>
<keyword evidence="2" id="KW-0805">Transcription regulation</keyword>
<dbReference type="SUPFAM" id="SSF88946">
    <property type="entry name" value="Sigma2 domain of RNA polymerase sigma factors"/>
    <property type="match status" value="1"/>
</dbReference>
<dbReference type="InterPro" id="IPR013324">
    <property type="entry name" value="RNA_pol_sigma_r3/r4-like"/>
</dbReference>
<keyword evidence="8" id="KW-1185">Reference proteome</keyword>
<dbReference type="RefSeq" id="WP_146527043.1">
    <property type="nucleotide sequence ID" value="NZ_SJPV01000004.1"/>
</dbReference>
<sequence>MTEQDESPLTANDELVVAARTDRDAFGEIYEAYYDRILGFCLKRLFDRSIAEDVCGEVFLYVAKHMHAFRGTTEQDFRRWVYRIATTETNAIIRRNKRRQELWDDALLTNRISTQGSHNDETSTEQPDWTTVYQAIRQLNQRQKMVVTLRLFDELPYEDIAEILKIRQATARVAYSRAIERLRQLLVSDSPELDETKVR</sequence>
<evidence type="ECO:0000256" key="2">
    <source>
        <dbReference type="ARBA" id="ARBA00023015"/>
    </source>
</evidence>
<feature type="domain" description="RNA polymerase sigma-70 region 2" evidence="5">
    <location>
        <begin position="29"/>
        <end position="98"/>
    </location>
</feature>
<dbReference type="InterPro" id="IPR014284">
    <property type="entry name" value="RNA_pol_sigma-70_dom"/>
</dbReference>
<dbReference type="AlphaFoldDB" id="A0A5C6DSZ8"/>
<evidence type="ECO:0000256" key="1">
    <source>
        <dbReference type="ARBA" id="ARBA00010641"/>
    </source>
</evidence>
<feature type="domain" description="RNA polymerase sigma factor 70 region 4 type 2" evidence="6">
    <location>
        <begin position="132"/>
        <end position="182"/>
    </location>
</feature>
<dbReference type="InterPro" id="IPR013325">
    <property type="entry name" value="RNA_pol_sigma_r2"/>
</dbReference>
<evidence type="ECO:0000256" key="4">
    <source>
        <dbReference type="ARBA" id="ARBA00023163"/>
    </source>
</evidence>
<comment type="caution">
    <text evidence="7">The sequence shown here is derived from an EMBL/GenBank/DDBJ whole genome shotgun (WGS) entry which is preliminary data.</text>
</comment>
<dbReference type="Proteomes" id="UP000319143">
    <property type="component" value="Unassembled WGS sequence"/>
</dbReference>
<evidence type="ECO:0000313" key="7">
    <source>
        <dbReference type="EMBL" id="TWU38621.1"/>
    </source>
</evidence>
<reference evidence="7 8" key="1">
    <citation type="submission" date="2019-02" db="EMBL/GenBank/DDBJ databases">
        <title>Deep-cultivation of Planctomycetes and their phenomic and genomic characterization uncovers novel biology.</title>
        <authorList>
            <person name="Wiegand S."/>
            <person name="Jogler M."/>
            <person name="Boedeker C."/>
            <person name="Pinto D."/>
            <person name="Vollmers J."/>
            <person name="Rivas-Marin E."/>
            <person name="Kohn T."/>
            <person name="Peeters S.H."/>
            <person name="Heuer A."/>
            <person name="Rast P."/>
            <person name="Oberbeckmann S."/>
            <person name="Bunk B."/>
            <person name="Jeske O."/>
            <person name="Meyerdierks A."/>
            <person name="Storesund J.E."/>
            <person name="Kallscheuer N."/>
            <person name="Luecker S."/>
            <person name="Lage O.M."/>
            <person name="Pohl T."/>
            <person name="Merkel B.J."/>
            <person name="Hornburger P."/>
            <person name="Mueller R.-W."/>
            <person name="Bruemmer F."/>
            <person name="Labrenz M."/>
            <person name="Spormann A.M."/>
            <person name="Op Den Camp H."/>
            <person name="Overmann J."/>
            <person name="Amann R."/>
            <person name="Jetten M.S.M."/>
            <person name="Mascher T."/>
            <person name="Medema M.H."/>
            <person name="Devos D.P."/>
            <person name="Kaster A.-K."/>
            <person name="Ovreas L."/>
            <person name="Rohde M."/>
            <person name="Galperin M.Y."/>
            <person name="Jogler C."/>
        </authorList>
    </citation>
    <scope>NUCLEOTIDE SEQUENCE [LARGE SCALE GENOMIC DNA]</scope>
    <source>
        <strain evidence="7 8">Poly41</strain>
    </source>
</reference>
<accession>A0A5C6DSZ8</accession>
<dbReference type="OrthoDB" id="9780326at2"/>
<name>A0A5C6DSZ8_9BACT</name>
<dbReference type="EMBL" id="SJPV01000004">
    <property type="protein sequence ID" value="TWU38621.1"/>
    <property type="molecule type" value="Genomic_DNA"/>
</dbReference>
<dbReference type="SUPFAM" id="SSF88659">
    <property type="entry name" value="Sigma3 and sigma4 domains of RNA polymerase sigma factors"/>
    <property type="match status" value="1"/>
</dbReference>
<proteinExistence type="inferred from homology"/>
<dbReference type="NCBIfam" id="TIGR02937">
    <property type="entry name" value="sigma70-ECF"/>
    <property type="match status" value="1"/>
</dbReference>
<keyword evidence="3" id="KW-0731">Sigma factor</keyword>
<dbReference type="InterPro" id="IPR013249">
    <property type="entry name" value="RNA_pol_sigma70_r4_t2"/>
</dbReference>
<evidence type="ECO:0000256" key="3">
    <source>
        <dbReference type="ARBA" id="ARBA00023082"/>
    </source>
</evidence>
<dbReference type="Pfam" id="PF08281">
    <property type="entry name" value="Sigma70_r4_2"/>
    <property type="match status" value="1"/>
</dbReference>
<dbReference type="PANTHER" id="PTHR43133">
    <property type="entry name" value="RNA POLYMERASE ECF-TYPE SIGMA FACTO"/>
    <property type="match status" value="1"/>
</dbReference>
<keyword evidence="4" id="KW-0804">Transcription</keyword>
<dbReference type="GO" id="GO:0016987">
    <property type="term" value="F:sigma factor activity"/>
    <property type="evidence" value="ECO:0007669"/>
    <property type="project" value="UniProtKB-KW"/>
</dbReference>
<dbReference type="Gene3D" id="1.10.1740.10">
    <property type="match status" value="1"/>
</dbReference>
<dbReference type="InterPro" id="IPR039425">
    <property type="entry name" value="RNA_pol_sigma-70-like"/>
</dbReference>
<dbReference type="InterPro" id="IPR036388">
    <property type="entry name" value="WH-like_DNA-bd_sf"/>
</dbReference>
<dbReference type="Pfam" id="PF04542">
    <property type="entry name" value="Sigma70_r2"/>
    <property type="match status" value="1"/>
</dbReference>
<dbReference type="PANTHER" id="PTHR43133:SF51">
    <property type="entry name" value="RNA POLYMERASE SIGMA FACTOR"/>
    <property type="match status" value="1"/>
</dbReference>
<dbReference type="Gene3D" id="1.10.10.10">
    <property type="entry name" value="Winged helix-like DNA-binding domain superfamily/Winged helix DNA-binding domain"/>
    <property type="match status" value="1"/>
</dbReference>
<evidence type="ECO:0000259" key="5">
    <source>
        <dbReference type="Pfam" id="PF04542"/>
    </source>
</evidence>
<evidence type="ECO:0000313" key="8">
    <source>
        <dbReference type="Proteomes" id="UP000319143"/>
    </source>
</evidence>
<evidence type="ECO:0000259" key="6">
    <source>
        <dbReference type="Pfam" id="PF08281"/>
    </source>
</evidence>
<organism evidence="7 8">
    <name type="scientific">Novipirellula artificiosorum</name>
    <dbReference type="NCBI Taxonomy" id="2528016"/>
    <lineage>
        <taxon>Bacteria</taxon>
        <taxon>Pseudomonadati</taxon>
        <taxon>Planctomycetota</taxon>
        <taxon>Planctomycetia</taxon>
        <taxon>Pirellulales</taxon>
        <taxon>Pirellulaceae</taxon>
        <taxon>Novipirellula</taxon>
    </lineage>
</organism>
<gene>
    <name evidence="7" type="primary">sigW_8</name>
    <name evidence="7" type="ORF">Poly41_30980</name>
</gene>
<protein>
    <submittedName>
        <fullName evidence="7">ECF RNA polymerase sigma factor SigW</fullName>
    </submittedName>
</protein>
<dbReference type="InterPro" id="IPR007627">
    <property type="entry name" value="RNA_pol_sigma70_r2"/>
</dbReference>